<comment type="caution">
    <text evidence="1">The sequence shown here is derived from an EMBL/GenBank/DDBJ whole genome shotgun (WGS) entry which is preliminary data.</text>
</comment>
<protein>
    <submittedName>
        <fullName evidence="1">Uncharacterized protein</fullName>
    </submittedName>
</protein>
<reference evidence="1 2" key="1">
    <citation type="submission" date="2017-12" db="EMBL/GenBank/DDBJ databases">
        <title>Comparative genomics of Botrytis spp.</title>
        <authorList>
            <person name="Valero-Jimenez C.A."/>
            <person name="Tapia P."/>
            <person name="Veloso J."/>
            <person name="Silva-Moreno E."/>
            <person name="Staats M."/>
            <person name="Valdes J.H."/>
            <person name="Van Kan J.A.L."/>
        </authorList>
    </citation>
    <scope>NUCLEOTIDE SEQUENCE [LARGE SCALE GENOMIC DNA]</scope>
    <source>
        <strain evidence="1 2">MUCL11595</strain>
    </source>
</reference>
<sequence length="92" mass="10748">MPASSQFGASRRVHFDTSVAKSPCNEPTVTRNSVNDEYYLRMLFAEKKMWIISSMISQDKLEMSDKEHCEAQRHIQFEPEAKGIHEHHHMNE</sequence>
<dbReference type="AlphaFoldDB" id="A0A4Z1HQ22"/>
<gene>
    <name evidence="1" type="ORF">BCON_0229g00020</name>
</gene>
<dbReference type="OrthoDB" id="3536824at2759"/>
<proteinExistence type="predicted"/>
<evidence type="ECO:0000313" key="1">
    <source>
        <dbReference type="EMBL" id="TGO48790.1"/>
    </source>
</evidence>
<dbReference type="EMBL" id="PQXN01000228">
    <property type="protein sequence ID" value="TGO48790.1"/>
    <property type="molecule type" value="Genomic_DNA"/>
</dbReference>
<dbReference type="Proteomes" id="UP000297527">
    <property type="component" value="Unassembled WGS sequence"/>
</dbReference>
<evidence type="ECO:0000313" key="2">
    <source>
        <dbReference type="Proteomes" id="UP000297527"/>
    </source>
</evidence>
<organism evidence="1 2">
    <name type="scientific">Botryotinia convoluta</name>
    <dbReference type="NCBI Taxonomy" id="54673"/>
    <lineage>
        <taxon>Eukaryota</taxon>
        <taxon>Fungi</taxon>
        <taxon>Dikarya</taxon>
        <taxon>Ascomycota</taxon>
        <taxon>Pezizomycotina</taxon>
        <taxon>Leotiomycetes</taxon>
        <taxon>Helotiales</taxon>
        <taxon>Sclerotiniaceae</taxon>
        <taxon>Botryotinia</taxon>
    </lineage>
</organism>
<keyword evidence="2" id="KW-1185">Reference proteome</keyword>
<accession>A0A4Z1HQ22</accession>
<name>A0A4Z1HQ22_9HELO</name>